<keyword evidence="2" id="KW-0378">Hydrolase</keyword>
<accession>A0A4P6X1N7</accession>
<keyword evidence="3 7" id="KW-0347">Helicase</keyword>
<dbReference type="CDD" id="cd17921">
    <property type="entry name" value="DEXHc_Ski2"/>
    <property type="match status" value="1"/>
</dbReference>
<dbReference type="PROSITE" id="PS51192">
    <property type="entry name" value="HELICASE_ATP_BIND_1"/>
    <property type="match status" value="1"/>
</dbReference>
<protein>
    <submittedName>
        <fullName evidence="7">Ski2-like helicase</fullName>
    </submittedName>
</protein>
<dbReference type="PANTHER" id="PTHR47961">
    <property type="entry name" value="DNA POLYMERASE THETA, PUTATIVE (AFU_ORTHOLOGUE AFUA_1G05260)-RELATED"/>
    <property type="match status" value="1"/>
</dbReference>
<dbReference type="PROSITE" id="PS51194">
    <property type="entry name" value="HELICASE_CTER"/>
    <property type="match status" value="1"/>
</dbReference>
<dbReference type="InterPro" id="IPR050474">
    <property type="entry name" value="Hel308_SKI2-like"/>
</dbReference>
<dbReference type="AlphaFoldDB" id="A0A4P6X1N7"/>
<dbReference type="EMBL" id="CP037867">
    <property type="protein sequence ID" value="QBM28476.1"/>
    <property type="molecule type" value="Genomic_DNA"/>
</dbReference>
<evidence type="ECO:0000313" key="8">
    <source>
        <dbReference type="Proteomes" id="UP000293912"/>
    </source>
</evidence>
<evidence type="ECO:0000256" key="3">
    <source>
        <dbReference type="ARBA" id="ARBA00022806"/>
    </source>
</evidence>
<organism evidence="7 8">
    <name type="scientific">Hydrogenophaga pseudoflava</name>
    <name type="common">Pseudomonas carboxydoflava</name>
    <dbReference type="NCBI Taxonomy" id="47421"/>
    <lineage>
        <taxon>Bacteria</taxon>
        <taxon>Pseudomonadati</taxon>
        <taxon>Pseudomonadota</taxon>
        <taxon>Betaproteobacteria</taxon>
        <taxon>Burkholderiales</taxon>
        <taxon>Comamonadaceae</taxon>
        <taxon>Hydrogenophaga</taxon>
    </lineage>
</organism>
<feature type="domain" description="Helicase C-terminal" evidence="6">
    <location>
        <begin position="551"/>
        <end position="742"/>
    </location>
</feature>
<proteinExistence type="predicted"/>
<keyword evidence="1" id="KW-0547">Nucleotide-binding</keyword>
<dbReference type="RefSeq" id="WP_133156776.1">
    <property type="nucleotide sequence ID" value="NZ_CP037867.1"/>
</dbReference>
<dbReference type="KEGG" id="hpse:HPF_12320"/>
<dbReference type="SMART" id="SM00487">
    <property type="entry name" value="DEXDc"/>
    <property type="match status" value="1"/>
</dbReference>
<dbReference type="InterPro" id="IPR027417">
    <property type="entry name" value="P-loop_NTPase"/>
</dbReference>
<name>A0A4P6X1N7_HYDPS</name>
<dbReference type="InterPro" id="IPR011545">
    <property type="entry name" value="DEAD/DEAH_box_helicase_dom"/>
</dbReference>
<dbReference type="Pfam" id="PF00270">
    <property type="entry name" value="DEAD"/>
    <property type="match status" value="1"/>
</dbReference>
<dbReference type="GO" id="GO:0016787">
    <property type="term" value="F:hydrolase activity"/>
    <property type="evidence" value="ECO:0007669"/>
    <property type="project" value="UniProtKB-KW"/>
</dbReference>
<sequence length="1170" mass="127042">MAATLEELKANIEAAIVPEYRARLLARGQARAMIWRDGTLPQDAPNFGAELSDDLLAYGYSLLQHGLRYIDMGGDAETARKAFEVAAEALEAVVARGTPSVERDFHRLVAAAAYHLGRFSARAYSLLYKGLAEANLSAMEKGLAKLMLRDLDGLAGDVGAWFVSGQGSEGAVVAALGRPDTLGDGDDTDGAGSPDGRIGAVLVALEDNFMAALAVAMLALERGDEALLPVARERLQRGLEVAGELELVPAWWCHRLAIHLLGGLWETSFHKVLPLSGPPGAEVGDWARLRKLFIASLYRRSKSEVELWPSQLQAARRVLDAETNLVLSLPTSAGKTRIAELCILACLARGKRIVFVTPLRALSAQTEVGLRRTFSPLGKSVSSLYGSIGASGADVDALRSTDIVVATPEKLDFALRSDPTLLDDVGLVVLDEGHMIGLGEREVRYEAQIQRLMRRSDAAARRIVCLSAILPDGHQLEDFAAWLTRDQPDGLIKDDWRPTRLRFGEVEWKGQHAQLSVSVGDEKPFIPKFVVAKKPTRGLARKLFPSDQGELCIATAWRLVEEGQTVLVFCPMRRSVLPLAASIIEMHKRGHIDSVLAHPVSALATALAVGAEWFGSDHAILACLKLGVAVHHGALPTPYRKEVERLLREGVLRVTVSSPTLAQGLNLAATSLVFRGVRRGRDLLDTSDFRNVVGRAGRAYIDVEGLVLYPMFDNFRQRRTDWQELVSNQSGREMESGLLRLVAALLSRMIKKLGSRNAGQLIEYVAGQAAWEFPVLASEADEESDDARQRWDQHLASLDTAIFSLLGETFVLDAEVEAKLDEILVASLYQRRLARYNEDVRKKLQAGLHARAKYIWRNSTPTQRLGYFLAGVGLSAGKALDERAPELERLLLVANVNIGAGDQEEAVAAITAFAEIAFGISPFRPERLIDGWKALLRRWLLGEPVSEASSGDNDASVQFIEQAFVYNLPWAMEAVRVRAEAHEDLFSDEVKLSDYPRAHAVAALETGTLVVAAAVLIQAGFGSRLGAIQAVTSTGANFDSMRGLMAWLASDEIQALSAAPTWPTPESHALWLDFHGPGGAQAVQAWAATEYTSPIAWQGVPMPPGTPLRLGGGPGKERTVFTADFREVGALSWTPSSKGLIVANSTNDLGKFSLEYLGPGHVDSGSAHRP</sequence>
<dbReference type="SUPFAM" id="SSF52540">
    <property type="entry name" value="P-loop containing nucleoside triphosphate hydrolases"/>
    <property type="match status" value="2"/>
</dbReference>
<dbReference type="PANTHER" id="PTHR47961:SF6">
    <property type="entry name" value="DNA-DIRECTED DNA POLYMERASE"/>
    <property type="match status" value="1"/>
</dbReference>
<dbReference type="Gene3D" id="3.40.50.300">
    <property type="entry name" value="P-loop containing nucleotide triphosphate hydrolases"/>
    <property type="match status" value="2"/>
</dbReference>
<dbReference type="GO" id="GO:0004386">
    <property type="term" value="F:helicase activity"/>
    <property type="evidence" value="ECO:0007669"/>
    <property type="project" value="UniProtKB-KW"/>
</dbReference>
<feature type="domain" description="Helicase ATP-binding" evidence="5">
    <location>
        <begin position="316"/>
        <end position="488"/>
    </location>
</feature>
<dbReference type="InterPro" id="IPR001650">
    <property type="entry name" value="Helicase_C-like"/>
</dbReference>
<evidence type="ECO:0000256" key="1">
    <source>
        <dbReference type="ARBA" id="ARBA00022741"/>
    </source>
</evidence>
<evidence type="ECO:0000313" key="7">
    <source>
        <dbReference type="EMBL" id="QBM28476.1"/>
    </source>
</evidence>
<evidence type="ECO:0000256" key="2">
    <source>
        <dbReference type="ARBA" id="ARBA00022801"/>
    </source>
</evidence>
<dbReference type="Proteomes" id="UP000293912">
    <property type="component" value="Chromosome"/>
</dbReference>
<evidence type="ECO:0000256" key="4">
    <source>
        <dbReference type="ARBA" id="ARBA00022840"/>
    </source>
</evidence>
<reference evidence="7 8" key="1">
    <citation type="submission" date="2019-03" db="EMBL/GenBank/DDBJ databases">
        <authorList>
            <person name="Sebastian G."/>
            <person name="Baumann P."/>
            <person name="Ruckert C."/>
            <person name="Kalinowski J."/>
            <person name="Nebel B."/>
            <person name="Takors R."/>
            <person name="Blombach B."/>
        </authorList>
    </citation>
    <scope>NUCLEOTIDE SEQUENCE [LARGE SCALE GENOMIC DNA]</scope>
    <source>
        <strain evidence="7 8">DSM 1084</strain>
    </source>
</reference>
<evidence type="ECO:0000259" key="5">
    <source>
        <dbReference type="PROSITE" id="PS51192"/>
    </source>
</evidence>
<gene>
    <name evidence="7" type="ORF">HPF_12320</name>
</gene>
<keyword evidence="4" id="KW-0067">ATP-binding</keyword>
<keyword evidence="8" id="KW-1185">Reference proteome</keyword>
<dbReference type="GO" id="GO:0003676">
    <property type="term" value="F:nucleic acid binding"/>
    <property type="evidence" value="ECO:0007669"/>
    <property type="project" value="InterPro"/>
</dbReference>
<dbReference type="GO" id="GO:0005524">
    <property type="term" value="F:ATP binding"/>
    <property type="evidence" value="ECO:0007669"/>
    <property type="project" value="UniProtKB-KW"/>
</dbReference>
<dbReference type="InterPro" id="IPR014001">
    <property type="entry name" value="Helicase_ATP-bd"/>
</dbReference>
<evidence type="ECO:0000259" key="6">
    <source>
        <dbReference type="PROSITE" id="PS51194"/>
    </source>
</evidence>
<dbReference type="SMART" id="SM00490">
    <property type="entry name" value="HELICc"/>
    <property type="match status" value="1"/>
</dbReference>